<dbReference type="EMBL" id="VFPU01000001">
    <property type="protein sequence ID" value="TQM96813.1"/>
    <property type="molecule type" value="Genomic_DNA"/>
</dbReference>
<sequence>MMAGSVLDRSDGRSDGEEWTDNYERLPGGVGISLILESTTRAGVGPRLHQHPYAETFVIRRGSATFTIGEDTVEGRAGQVLVVPADTPHRFTTGPQGYEAVHVHANPEFVTTWLE</sequence>
<feature type="region of interest" description="Disordered" evidence="1">
    <location>
        <begin position="1"/>
        <end position="24"/>
    </location>
</feature>
<dbReference type="Gene3D" id="2.60.120.10">
    <property type="entry name" value="Jelly Rolls"/>
    <property type="match status" value="1"/>
</dbReference>
<keyword evidence="4" id="KW-1185">Reference proteome</keyword>
<evidence type="ECO:0000256" key="1">
    <source>
        <dbReference type="SAM" id="MobiDB-lite"/>
    </source>
</evidence>
<gene>
    <name evidence="3" type="ORF">FB476_1705</name>
</gene>
<feature type="domain" description="Cupin type-2" evidence="2">
    <location>
        <begin position="46"/>
        <end position="92"/>
    </location>
</feature>
<reference evidence="3 4" key="1">
    <citation type="submission" date="2019-06" db="EMBL/GenBank/DDBJ databases">
        <title>Sequencing the genomes of 1000 actinobacteria strains.</title>
        <authorList>
            <person name="Klenk H.-P."/>
        </authorList>
    </citation>
    <scope>NUCLEOTIDE SEQUENCE [LARGE SCALE GENOMIC DNA]</scope>
    <source>
        <strain evidence="3 4">DSM 12362</strain>
    </source>
</reference>
<evidence type="ECO:0000313" key="4">
    <source>
        <dbReference type="Proteomes" id="UP000315133"/>
    </source>
</evidence>
<evidence type="ECO:0000259" key="2">
    <source>
        <dbReference type="Pfam" id="PF07883"/>
    </source>
</evidence>
<comment type="caution">
    <text evidence="3">The sequence shown here is derived from an EMBL/GenBank/DDBJ whole genome shotgun (WGS) entry which is preliminary data.</text>
</comment>
<dbReference type="InterPro" id="IPR014710">
    <property type="entry name" value="RmlC-like_jellyroll"/>
</dbReference>
<accession>A0A543KP24</accession>
<name>A0A543KP24_9MICO</name>
<dbReference type="InterPro" id="IPR011051">
    <property type="entry name" value="RmlC_Cupin_sf"/>
</dbReference>
<dbReference type="SUPFAM" id="SSF51182">
    <property type="entry name" value="RmlC-like cupins"/>
    <property type="match status" value="1"/>
</dbReference>
<dbReference type="RefSeq" id="WP_238329625.1">
    <property type="nucleotide sequence ID" value="NZ_BAAAIL010000004.1"/>
</dbReference>
<evidence type="ECO:0000313" key="3">
    <source>
        <dbReference type="EMBL" id="TQM96813.1"/>
    </source>
</evidence>
<dbReference type="InterPro" id="IPR013096">
    <property type="entry name" value="Cupin_2"/>
</dbReference>
<protein>
    <submittedName>
        <fullName evidence="3">Cupin domain</fullName>
    </submittedName>
</protein>
<dbReference type="AlphaFoldDB" id="A0A543KP24"/>
<dbReference type="Proteomes" id="UP000315133">
    <property type="component" value="Unassembled WGS sequence"/>
</dbReference>
<organism evidence="3 4">
    <name type="scientific">Ornithinimicrobium humiphilum</name>
    <dbReference type="NCBI Taxonomy" id="125288"/>
    <lineage>
        <taxon>Bacteria</taxon>
        <taxon>Bacillati</taxon>
        <taxon>Actinomycetota</taxon>
        <taxon>Actinomycetes</taxon>
        <taxon>Micrococcales</taxon>
        <taxon>Ornithinimicrobiaceae</taxon>
        <taxon>Ornithinimicrobium</taxon>
    </lineage>
</organism>
<dbReference type="Pfam" id="PF07883">
    <property type="entry name" value="Cupin_2"/>
    <property type="match status" value="1"/>
</dbReference>
<proteinExistence type="predicted"/>